<gene>
    <name evidence="2" type="ORF">Syun_027701</name>
</gene>
<evidence type="ECO:0000313" key="3">
    <source>
        <dbReference type="Proteomes" id="UP001420932"/>
    </source>
</evidence>
<reference evidence="2 3" key="1">
    <citation type="submission" date="2024-01" db="EMBL/GenBank/DDBJ databases">
        <title>Genome assemblies of Stephania.</title>
        <authorList>
            <person name="Yang L."/>
        </authorList>
    </citation>
    <scope>NUCLEOTIDE SEQUENCE [LARGE SCALE GENOMIC DNA]</scope>
    <source>
        <strain evidence="2">YNDBR</strain>
        <tissue evidence="2">Leaf</tissue>
    </source>
</reference>
<dbReference type="EMBL" id="JBBNAF010000012">
    <property type="protein sequence ID" value="KAK9092790.1"/>
    <property type="molecule type" value="Genomic_DNA"/>
</dbReference>
<feature type="region of interest" description="Disordered" evidence="1">
    <location>
        <begin position="1"/>
        <end position="69"/>
    </location>
</feature>
<evidence type="ECO:0000256" key="1">
    <source>
        <dbReference type="SAM" id="MobiDB-lite"/>
    </source>
</evidence>
<sequence length="93" mass="10676">MTETSATRRRDQRDGETRDTRETNGIRDGETRVESKEGDRFGGFGRDDRTGFGDFWGGDETIERDEFWGGDDRSDLGRVCVDYEAEENKTRGE</sequence>
<dbReference type="Proteomes" id="UP001420932">
    <property type="component" value="Unassembled WGS sequence"/>
</dbReference>
<accession>A0AAP0HRH8</accession>
<name>A0AAP0HRH8_9MAGN</name>
<evidence type="ECO:0000313" key="2">
    <source>
        <dbReference type="EMBL" id="KAK9092790.1"/>
    </source>
</evidence>
<comment type="caution">
    <text evidence="2">The sequence shown here is derived from an EMBL/GenBank/DDBJ whole genome shotgun (WGS) entry which is preliminary data.</text>
</comment>
<dbReference type="AlphaFoldDB" id="A0AAP0HRH8"/>
<feature type="compositionally biased region" description="Basic and acidic residues" evidence="1">
    <location>
        <begin position="1"/>
        <end position="51"/>
    </location>
</feature>
<proteinExistence type="predicted"/>
<organism evidence="2 3">
    <name type="scientific">Stephania yunnanensis</name>
    <dbReference type="NCBI Taxonomy" id="152371"/>
    <lineage>
        <taxon>Eukaryota</taxon>
        <taxon>Viridiplantae</taxon>
        <taxon>Streptophyta</taxon>
        <taxon>Embryophyta</taxon>
        <taxon>Tracheophyta</taxon>
        <taxon>Spermatophyta</taxon>
        <taxon>Magnoliopsida</taxon>
        <taxon>Ranunculales</taxon>
        <taxon>Menispermaceae</taxon>
        <taxon>Menispermoideae</taxon>
        <taxon>Cissampelideae</taxon>
        <taxon>Stephania</taxon>
    </lineage>
</organism>
<keyword evidence="3" id="KW-1185">Reference proteome</keyword>
<protein>
    <submittedName>
        <fullName evidence="2">Uncharacterized protein</fullName>
    </submittedName>
</protein>